<evidence type="ECO:0000313" key="1">
    <source>
        <dbReference type="EMBL" id="GBN94223.1"/>
    </source>
</evidence>
<proteinExistence type="predicted"/>
<organism evidence="1 2">
    <name type="scientific">Araneus ventricosus</name>
    <name type="common">Orbweaver spider</name>
    <name type="synonym">Epeira ventricosa</name>
    <dbReference type="NCBI Taxonomy" id="182803"/>
    <lineage>
        <taxon>Eukaryota</taxon>
        <taxon>Metazoa</taxon>
        <taxon>Ecdysozoa</taxon>
        <taxon>Arthropoda</taxon>
        <taxon>Chelicerata</taxon>
        <taxon>Arachnida</taxon>
        <taxon>Araneae</taxon>
        <taxon>Araneomorphae</taxon>
        <taxon>Entelegynae</taxon>
        <taxon>Araneoidea</taxon>
        <taxon>Araneidae</taxon>
        <taxon>Araneus</taxon>
    </lineage>
</organism>
<dbReference type="AlphaFoldDB" id="A0A4Y2T327"/>
<reference evidence="1 2" key="1">
    <citation type="journal article" date="2019" name="Sci. Rep.">
        <title>Orb-weaving spider Araneus ventricosus genome elucidates the spidroin gene catalogue.</title>
        <authorList>
            <person name="Kono N."/>
            <person name="Nakamura H."/>
            <person name="Ohtoshi R."/>
            <person name="Moran D.A.P."/>
            <person name="Shinohara A."/>
            <person name="Yoshida Y."/>
            <person name="Fujiwara M."/>
            <person name="Mori M."/>
            <person name="Tomita M."/>
            <person name="Arakawa K."/>
        </authorList>
    </citation>
    <scope>NUCLEOTIDE SEQUENCE [LARGE SCALE GENOMIC DNA]</scope>
</reference>
<gene>
    <name evidence="1" type="ORF">AVEN_82055_1</name>
</gene>
<name>A0A4Y2T327_ARAVE</name>
<dbReference type="Proteomes" id="UP000499080">
    <property type="component" value="Unassembled WGS sequence"/>
</dbReference>
<comment type="caution">
    <text evidence="1">The sequence shown here is derived from an EMBL/GenBank/DDBJ whole genome shotgun (WGS) entry which is preliminary data.</text>
</comment>
<dbReference type="EMBL" id="BGPR01025377">
    <property type="protein sequence ID" value="GBN94223.1"/>
    <property type="molecule type" value="Genomic_DNA"/>
</dbReference>
<keyword evidence="2" id="KW-1185">Reference proteome</keyword>
<sequence length="133" mass="15666">MYILSHVAELKIMDSPGTMKTSKIKRQIAFNEQIMQSVSLILKWFRLRKKFVEVTPAKIRKPQTSKYYLHWMRLNCWMKLGILSLKYIEAYFGNGPYSSDIENEQSLSDSSFPFTTTMEWEDAEPNMESDLHT</sequence>
<evidence type="ECO:0000313" key="2">
    <source>
        <dbReference type="Proteomes" id="UP000499080"/>
    </source>
</evidence>
<accession>A0A4Y2T327</accession>
<protein>
    <submittedName>
        <fullName evidence="1">Uncharacterized protein</fullName>
    </submittedName>
</protein>